<gene>
    <name evidence="1" type="ORF">HNR48_003733</name>
</gene>
<dbReference type="AlphaFoldDB" id="A0A7X0JY73"/>
<evidence type="ECO:0000313" key="1">
    <source>
        <dbReference type="EMBL" id="MBB6523431.1"/>
    </source>
</evidence>
<accession>A0A7X0JY73</accession>
<dbReference type="PROSITE" id="PS51257">
    <property type="entry name" value="PROKAR_LIPOPROTEIN"/>
    <property type="match status" value="1"/>
</dbReference>
<dbReference type="RefSeq" id="WP_166847853.1">
    <property type="nucleotide sequence ID" value="NZ_JAAONY010000003.1"/>
</dbReference>
<organism evidence="1 2">
    <name type="scientific">Pseudoteredinibacter isoporae</name>
    <dbReference type="NCBI Taxonomy" id="570281"/>
    <lineage>
        <taxon>Bacteria</taxon>
        <taxon>Pseudomonadati</taxon>
        <taxon>Pseudomonadota</taxon>
        <taxon>Gammaproteobacteria</taxon>
        <taxon>Cellvibrionales</taxon>
        <taxon>Cellvibrionaceae</taxon>
        <taxon>Pseudoteredinibacter</taxon>
    </lineage>
</organism>
<proteinExistence type="predicted"/>
<keyword evidence="2" id="KW-1185">Reference proteome</keyword>
<dbReference type="Proteomes" id="UP000528457">
    <property type="component" value="Unassembled WGS sequence"/>
</dbReference>
<sequence>MKNLGSLLLLASIGLAGCMPKKQLLIDARFPAQNPAAAELKSIAVFEFAGDKNKRFKNELIAELKSAEYSGAPYFSVYNPEDSSTTRGQTKQQELALAYGRKVGVEGVYLGSFSDYRVESDRFYETRSKCASYDKKDKCERYTEEQIPCTKQTAVMIVQPQLLSVKTAELVYSDTIKSTAHHSYCKGDAIPSERPEVGGFMGEVFNGLNTIVGAIGGSKGSAANSIYDVSIPSQGIKVSDREFYDQLLKESAIKIRQAVAPYTEKISVELKTKPDGISDQHKERFKGAVAFATENRMDRACGMWKEIALLSPESAESINLLFNQGVCAESVANYREALRLYNKADAKLSRPDDIIERARQRAIDMLNKQDTLKKMTS</sequence>
<dbReference type="EMBL" id="JACHHT010000003">
    <property type="protein sequence ID" value="MBB6523431.1"/>
    <property type="molecule type" value="Genomic_DNA"/>
</dbReference>
<reference evidence="1 2" key="1">
    <citation type="submission" date="2020-08" db="EMBL/GenBank/DDBJ databases">
        <title>Genomic Encyclopedia of Type Strains, Phase IV (KMG-IV): sequencing the most valuable type-strain genomes for metagenomic binning, comparative biology and taxonomic classification.</title>
        <authorList>
            <person name="Goeker M."/>
        </authorList>
    </citation>
    <scope>NUCLEOTIDE SEQUENCE [LARGE SCALE GENOMIC DNA]</scope>
    <source>
        <strain evidence="1 2">DSM 22368</strain>
    </source>
</reference>
<name>A0A7X0JY73_9GAMM</name>
<dbReference type="InParanoid" id="A0A7X0JY73"/>
<evidence type="ECO:0000313" key="2">
    <source>
        <dbReference type="Proteomes" id="UP000528457"/>
    </source>
</evidence>
<comment type="caution">
    <text evidence="1">The sequence shown here is derived from an EMBL/GenBank/DDBJ whole genome shotgun (WGS) entry which is preliminary data.</text>
</comment>
<protein>
    <recommendedName>
        <fullName evidence="3">Tetratricopeptide repeat protein</fullName>
    </recommendedName>
</protein>
<evidence type="ECO:0008006" key="3">
    <source>
        <dbReference type="Google" id="ProtNLM"/>
    </source>
</evidence>